<evidence type="ECO:0000259" key="11">
    <source>
        <dbReference type="Pfam" id="PF23487"/>
    </source>
</evidence>
<evidence type="ECO:0000256" key="6">
    <source>
        <dbReference type="SAM" id="MobiDB-lite"/>
    </source>
</evidence>
<keyword evidence="5 7" id="KW-0472">Membrane</keyword>
<dbReference type="Pfam" id="PF16070">
    <property type="entry name" value="Ig_TMEM132_4th"/>
    <property type="match status" value="1"/>
</dbReference>
<keyword evidence="3 7" id="KW-0812">Transmembrane</keyword>
<dbReference type="Pfam" id="PF23487">
    <property type="entry name" value="Ig_TMEM132_6th"/>
    <property type="match status" value="1"/>
</dbReference>
<feature type="domain" description="Transmembrane protein TMEM132 sixth" evidence="11">
    <location>
        <begin position="232"/>
        <end position="347"/>
    </location>
</feature>
<feature type="non-terminal residue" evidence="12">
    <location>
        <position position="1"/>
    </location>
</feature>
<evidence type="ECO:0000256" key="3">
    <source>
        <dbReference type="ARBA" id="ARBA00022692"/>
    </source>
</evidence>
<feature type="compositionally biased region" description="Basic and acidic residues" evidence="6">
    <location>
        <begin position="383"/>
        <end position="395"/>
    </location>
</feature>
<dbReference type="Pfam" id="PF15706">
    <property type="entry name" value="TMEM132_C"/>
    <property type="match status" value="1"/>
</dbReference>
<feature type="transmembrane region" description="Helical" evidence="7">
    <location>
        <begin position="471"/>
        <end position="496"/>
    </location>
</feature>
<evidence type="ECO:0000313" key="13">
    <source>
        <dbReference type="Proteomes" id="UP000524007"/>
    </source>
</evidence>
<dbReference type="InterPro" id="IPR026307">
    <property type="entry name" value="TMEM132"/>
</dbReference>
<feature type="region of interest" description="Disordered" evidence="6">
    <location>
        <begin position="563"/>
        <end position="597"/>
    </location>
</feature>
<feature type="domain" description="Transmembrane protein TMEM132 C-terminal" evidence="8">
    <location>
        <begin position="440"/>
        <end position="525"/>
    </location>
</feature>
<dbReference type="InterPro" id="IPR031437">
    <property type="entry name" value="Ig_TMEM132_4th"/>
</dbReference>
<evidence type="ECO:0000256" key="5">
    <source>
        <dbReference type="ARBA" id="ARBA00023136"/>
    </source>
</evidence>
<reference evidence="12 13" key="1">
    <citation type="submission" date="2019-09" db="EMBL/GenBank/DDBJ databases">
        <title>Bird 10,000 Genomes (B10K) Project - Family phase.</title>
        <authorList>
            <person name="Zhang G."/>
        </authorList>
    </citation>
    <scope>NUCLEOTIDE SEQUENCE [LARGE SCALE GENOMIC DNA]</scope>
    <source>
        <strain evidence="12">B10K-DU-002-43</strain>
        <tissue evidence="12">Muscle</tissue>
    </source>
</reference>
<dbReference type="InterPro" id="IPR055424">
    <property type="entry name" value="Ig_TMEM132_6th"/>
</dbReference>
<dbReference type="PANTHER" id="PTHR13388:SF2">
    <property type="entry name" value="TRANSMEMBRANE PROTEIN 132D"/>
    <property type="match status" value="1"/>
</dbReference>
<feature type="domain" description="Transmembrane protein TMEM132 fifth" evidence="10">
    <location>
        <begin position="94"/>
        <end position="231"/>
    </location>
</feature>
<feature type="compositionally biased region" description="Polar residues" evidence="6">
    <location>
        <begin position="397"/>
        <end position="415"/>
    </location>
</feature>
<evidence type="ECO:0000256" key="7">
    <source>
        <dbReference type="SAM" id="Phobius"/>
    </source>
</evidence>
<evidence type="ECO:0000256" key="1">
    <source>
        <dbReference type="ARBA" id="ARBA00004479"/>
    </source>
</evidence>
<feature type="domain" description="Transmembrane protein family 132 fourth" evidence="9">
    <location>
        <begin position="2"/>
        <end position="91"/>
    </location>
</feature>
<accession>A0A7L2A4L7</accession>
<dbReference type="Pfam" id="PF23486">
    <property type="entry name" value="Ig_TMEM132_5th"/>
    <property type="match status" value="1"/>
</dbReference>
<dbReference type="PANTHER" id="PTHR13388">
    <property type="entry name" value="DETONATOR, ISOFORM E"/>
    <property type="match status" value="1"/>
</dbReference>
<protein>
    <submittedName>
        <fullName evidence="12">T132D protein</fullName>
    </submittedName>
</protein>
<sequence length="651" mass="72093">EAEILNTAILTGKTVAVPVKVVSVEDDGTVTDVVESVECRSSDEDVIKVSDRCDYVFVNGKEMKGKVNVIVNFTYQHLSAPLEMTVWIPRLPLQIEVSDTELNQIKGWRVPIISNKRPARDSDDDEEDERRGRGCTLQYQHAMVRVLTQFVAEPPEPGGQLSFLLGPDWQLDTLPITTSIPSLCHISAVYLFRVVLYKVAAANSSFSLQILSPLSDAILAEKTVTVLDEKVTITDLGVQLVTGLSLSLQLSPGSNRAIFATAVAQELLQSPKQEAAISCWIQFSDGSVMPLDIYDPKDFSLSATSLDEKVVSIQHDPRSKWPVIAAETEGQGALVRVEMVISESCQKSKRKSVLAVGTGSIKVKFGQGDANVSDSRHRGVPLESHKPGWQDRGDGQYRSSSVGHEQGRATTTHRSVLSRKEDRESLLEDDSQNLPVDFTSFPAQVDLPRDGGDTEDSDLVQSPRGLSDLEIGMYALLGVFCLAILVFLINCVTFALKYRNKQVPFEEQEGMSHSHDWVGLSNRTELLENHINFSSQQEEHITAIDRGVDYEESKYLLSTTATKNMDGQPFRSPEPAFGEGKEQKSEPTTSPTSKRKRVKFTTFTTISSEEGCPAVSSVLMSNEDDIKWVCQDMDLGECKELKNYMERLHEN</sequence>
<name>A0A7L2A4L7_LEILU</name>
<feature type="region of interest" description="Disordered" evidence="6">
    <location>
        <begin position="365"/>
        <end position="461"/>
    </location>
</feature>
<dbReference type="InterPro" id="IPR055423">
    <property type="entry name" value="Ig_TMEM132_5th"/>
</dbReference>
<comment type="similarity">
    <text evidence="2">Belongs to the TMEM132 family.</text>
</comment>
<evidence type="ECO:0000259" key="10">
    <source>
        <dbReference type="Pfam" id="PF23486"/>
    </source>
</evidence>
<evidence type="ECO:0000313" key="12">
    <source>
        <dbReference type="EMBL" id="NXP40938.1"/>
    </source>
</evidence>
<dbReference type="Proteomes" id="UP000524007">
    <property type="component" value="Unassembled WGS sequence"/>
</dbReference>
<evidence type="ECO:0000256" key="2">
    <source>
        <dbReference type="ARBA" id="ARBA00006166"/>
    </source>
</evidence>
<dbReference type="EMBL" id="VXBY01003817">
    <property type="protein sequence ID" value="NXP40938.1"/>
    <property type="molecule type" value="Genomic_DNA"/>
</dbReference>
<dbReference type="AlphaFoldDB" id="A0A7L2A4L7"/>
<comment type="subcellular location">
    <subcellularLocation>
        <location evidence="1">Membrane</location>
        <topology evidence="1">Single-pass type I membrane protein</topology>
    </subcellularLocation>
</comment>
<dbReference type="InterPro" id="IPR031436">
    <property type="entry name" value="TMEM132_C"/>
</dbReference>
<gene>
    <name evidence="12" type="primary">Tmem132d</name>
    <name evidence="12" type="ORF">LEILUT_R08549</name>
</gene>
<keyword evidence="13" id="KW-1185">Reference proteome</keyword>
<organism evidence="12 13">
    <name type="scientific">Leiothrix lutea</name>
    <name type="common">Red-billed leiothrix</name>
    <name type="synonym">Sylvia lutea</name>
    <dbReference type="NCBI Taxonomy" id="36275"/>
    <lineage>
        <taxon>Eukaryota</taxon>
        <taxon>Metazoa</taxon>
        <taxon>Chordata</taxon>
        <taxon>Craniata</taxon>
        <taxon>Vertebrata</taxon>
        <taxon>Euteleostomi</taxon>
        <taxon>Archelosauria</taxon>
        <taxon>Archosauria</taxon>
        <taxon>Dinosauria</taxon>
        <taxon>Saurischia</taxon>
        <taxon>Theropoda</taxon>
        <taxon>Coelurosauria</taxon>
        <taxon>Aves</taxon>
        <taxon>Neognathae</taxon>
        <taxon>Neoaves</taxon>
        <taxon>Telluraves</taxon>
        <taxon>Australaves</taxon>
        <taxon>Passeriformes</taxon>
        <taxon>Sylvioidea</taxon>
        <taxon>Leiothrichidae</taxon>
        <taxon>Leiothrix</taxon>
    </lineage>
</organism>
<evidence type="ECO:0000259" key="9">
    <source>
        <dbReference type="Pfam" id="PF16070"/>
    </source>
</evidence>
<evidence type="ECO:0000256" key="4">
    <source>
        <dbReference type="ARBA" id="ARBA00022989"/>
    </source>
</evidence>
<dbReference type="GO" id="GO:0016020">
    <property type="term" value="C:membrane"/>
    <property type="evidence" value="ECO:0007669"/>
    <property type="project" value="UniProtKB-SubCell"/>
</dbReference>
<proteinExistence type="inferred from homology"/>
<evidence type="ECO:0000259" key="8">
    <source>
        <dbReference type="Pfam" id="PF15706"/>
    </source>
</evidence>
<comment type="caution">
    <text evidence="12">The sequence shown here is derived from an EMBL/GenBank/DDBJ whole genome shotgun (WGS) entry which is preliminary data.</text>
</comment>
<feature type="non-terminal residue" evidence="12">
    <location>
        <position position="651"/>
    </location>
</feature>
<keyword evidence="4 7" id="KW-1133">Transmembrane helix</keyword>